<proteinExistence type="predicted"/>
<dbReference type="Proteomes" id="UP001159363">
    <property type="component" value="Chromosome 5"/>
</dbReference>
<name>A0ABQ9HCX9_9NEOP</name>
<keyword evidence="2" id="KW-1185">Reference proteome</keyword>
<dbReference type="EMBL" id="JARBHB010000006">
    <property type="protein sequence ID" value="KAJ8882168.1"/>
    <property type="molecule type" value="Genomic_DNA"/>
</dbReference>
<sequence length="36" mass="4286">MKLCTVFDSSMLSKVEIRECMSVLFERFHMVALFTR</sequence>
<accession>A0ABQ9HCX9</accession>
<evidence type="ECO:0000313" key="2">
    <source>
        <dbReference type="Proteomes" id="UP001159363"/>
    </source>
</evidence>
<organism evidence="1 2">
    <name type="scientific">Dryococelus australis</name>
    <dbReference type="NCBI Taxonomy" id="614101"/>
    <lineage>
        <taxon>Eukaryota</taxon>
        <taxon>Metazoa</taxon>
        <taxon>Ecdysozoa</taxon>
        <taxon>Arthropoda</taxon>
        <taxon>Hexapoda</taxon>
        <taxon>Insecta</taxon>
        <taxon>Pterygota</taxon>
        <taxon>Neoptera</taxon>
        <taxon>Polyneoptera</taxon>
        <taxon>Phasmatodea</taxon>
        <taxon>Verophasmatodea</taxon>
        <taxon>Anareolatae</taxon>
        <taxon>Phasmatidae</taxon>
        <taxon>Eurycanthinae</taxon>
        <taxon>Dryococelus</taxon>
    </lineage>
</organism>
<reference evidence="1 2" key="1">
    <citation type="submission" date="2023-02" db="EMBL/GenBank/DDBJ databases">
        <title>LHISI_Scaffold_Assembly.</title>
        <authorList>
            <person name="Stuart O.P."/>
            <person name="Cleave R."/>
            <person name="Magrath M.J.L."/>
            <person name="Mikheyev A.S."/>
        </authorList>
    </citation>
    <scope>NUCLEOTIDE SEQUENCE [LARGE SCALE GENOMIC DNA]</scope>
    <source>
        <strain evidence="1">Daus_M_001</strain>
        <tissue evidence="1">Leg muscle</tissue>
    </source>
</reference>
<protein>
    <submittedName>
        <fullName evidence="1">Uncharacterized protein</fullName>
    </submittedName>
</protein>
<gene>
    <name evidence="1" type="ORF">PR048_018656</name>
</gene>
<comment type="caution">
    <text evidence="1">The sequence shown here is derived from an EMBL/GenBank/DDBJ whole genome shotgun (WGS) entry which is preliminary data.</text>
</comment>
<evidence type="ECO:0000313" key="1">
    <source>
        <dbReference type="EMBL" id="KAJ8882168.1"/>
    </source>
</evidence>